<evidence type="ECO:0000313" key="5">
    <source>
        <dbReference type="Proteomes" id="UP000034160"/>
    </source>
</evidence>
<dbReference type="GO" id="GO:0003677">
    <property type="term" value="F:DNA binding"/>
    <property type="evidence" value="ECO:0007669"/>
    <property type="project" value="UniProtKB-UniRule"/>
</dbReference>
<dbReference type="InterPro" id="IPR016032">
    <property type="entry name" value="Sig_transdc_resp-reg_C-effctor"/>
</dbReference>
<organism evidence="4 5">
    <name type="scientific">Candidatus Amesbacteria bacterium GW2011_GWA2_42_12</name>
    <dbReference type="NCBI Taxonomy" id="1618356"/>
    <lineage>
        <taxon>Bacteria</taxon>
        <taxon>Candidatus Amesiibacteriota</taxon>
    </lineage>
</organism>
<keyword evidence="1 2" id="KW-0238">DNA-binding</keyword>
<protein>
    <recommendedName>
        <fullName evidence="3">OmpR/PhoB-type domain-containing protein</fullName>
    </recommendedName>
</protein>
<dbReference type="GO" id="GO:0000160">
    <property type="term" value="P:phosphorelay signal transduction system"/>
    <property type="evidence" value="ECO:0007669"/>
    <property type="project" value="InterPro"/>
</dbReference>
<evidence type="ECO:0000256" key="2">
    <source>
        <dbReference type="PROSITE-ProRule" id="PRU01091"/>
    </source>
</evidence>
<dbReference type="PROSITE" id="PS51755">
    <property type="entry name" value="OMPR_PHOB"/>
    <property type="match status" value="1"/>
</dbReference>
<dbReference type="EMBL" id="LCCN01000004">
    <property type="protein sequence ID" value="KKS32963.1"/>
    <property type="molecule type" value="Genomic_DNA"/>
</dbReference>
<name>A0A0G1B605_9BACT</name>
<dbReference type="AlphaFoldDB" id="A0A0G1B605"/>
<dbReference type="Gene3D" id="1.10.10.10">
    <property type="entry name" value="Winged helix-like DNA-binding domain superfamily/Winged helix DNA-binding domain"/>
    <property type="match status" value="1"/>
</dbReference>
<reference evidence="4 5" key="1">
    <citation type="journal article" date="2015" name="Nature">
        <title>rRNA introns, odd ribosomes, and small enigmatic genomes across a large radiation of phyla.</title>
        <authorList>
            <person name="Brown C.T."/>
            <person name="Hug L.A."/>
            <person name="Thomas B.C."/>
            <person name="Sharon I."/>
            <person name="Castelle C.J."/>
            <person name="Singh A."/>
            <person name="Wilkins M.J."/>
            <person name="Williams K.H."/>
            <person name="Banfield J.F."/>
        </authorList>
    </citation>
    <scope>NUCLEOTIDE SEQUENCE [LARGE SCALE GENOMIC DNA]</scope>
</reference>
<dbReference type="CDD" id="cd00383">
    <property type="entry name" value="trans_reg_C"/>
    <property type="match status" value="1"/>
</dbReference>
<evidence type="ECO:0000313" key="4">
    <source>
        <dbReference type="EMBL" id="KKS32963.1"/>
    </source>
</evidence>
<proteinExistence type="predicted"/>
<comment type="caution">
    <text evidence="4">The sequence shown here is derived from an EMBL/GenBank/DDBJ whole genome shotgun (WGS) entry which is preliminary data.</text>
</comment>
<evidence type="ECO:0000259" key="3">
    <source>
        <dbReference type="PROSITE" id="PS51755"/>
    </source>
</evidence>
<dbReference type="Proteomes" id="UP000034160">
    <property type="component" value="Unassembled WGS sequence"/>
</dbReference>
<dbReference type="SUPFAM" id="SSF46894">
    <property type="entry name" value="C-terminal effector domain of the bipartite response regulators"/>
    <property type="match status" value="1"/>
</dbReference>
<dbReference type="Pfam" id="PF00486">
    <property type="entry name" value="Trans_reg_C"/>
    <property type="match status" value="1"/>
</dbReference>
<dbReference type="SMART" id="SM00862">
    <property type="entry name" value="Trans_reg_C"/>
    <property type="match status" value="1"/>
</dbReference>
<sequence length="366" mass="41785">MDKFFYPIPKDKLITRFAPVFRQLSKTRNSTVVALPFAGRSSHLRFIASQPELQKELGIINNDELVWSETETCSDFAQLISQICISIDPESAKHPSILSRDTYLIQILLKSIIESQDRLIVIISLGRLNYLLTSDIEQLFTLLQKECPNLKILWSIDTVVFRNYSPKHPSCNILESVYYFPTFSKDETAHSLKRIANTRQKHFSKLFENSCLDLTGGLAGLFHLFLFQGESYLNLSQSEEIIKIVSQELTLSPELSIYLTTVNLRQFLVNKQSSSHIYKNLKLSKLPSAQEIGIINLLLEKENQPLTRDEIAQAIWGNQANEKYSDWAIDKSISRLRRNLISKTHQLVTIKGVGYSLICTQNSING</sequence>
<accession>A0A0G1B605</accession>
<dbReference type="InterPro" id="IPR001867">
    <property type="entry name" value="OmpR/PhoB-type_DNA-bd"/>
</dbReference>
<evidence type="ECO:0000256" key="1">
    <source>
        <dbReference type="ARBA" id="ARBA00023125"/>
    </source>
</evidence>
<gene>
    <name evidence="4" type="ORF">UU93_C0004G0010</name>
</gene>
<dbReference type="InterPro" id="IPR036388">
    <property type="entry name" value="WH-like_DNA-bd_sf"/>
</dbReference>
<dbReference type="GO" id="GO:0006355">
    <property type="term" value="P:regulation of DNA-templated transcription"/>
    <property type="evidence" value="ECO:0007669"/>
    <property type="project" value="InterPro"/>
</dbReference>
<dbReference type="STRING" id="1618356.UU93_C0004G0010"/>
<feature type="domain" description="OmpR/PhoB-type" evidence="3">
    <location>
        <begin position="259"/>
        <end position="359"/>
    </location>
</feature>
<feature type="DNA-binding region" description="OmpR/PhoB-type" evidence="2">
    <location>
        <begin position="259"/>
        <end position="359"/>
    </location>
</feature>